<reference evidence="2 3" key="1">
    <citation type="submission" date="2024-09" db="EMBL/GenBank/DDBJ databases">
        <authorList>
            <person name="Sun Q."/>
            <person name="Mori K."/>
        </authorList>
    </citation>
    <scope>NUCLEOTIDE SEQUENCE [LARGE SCALE GENOMIC DNA]</scope>
    <source>
        <strain evidence="2 3">CECT 8064</strain>
    </source>
</reference>
<dbReference type="Proteomes" id="UP001589645">
    <property type="component" value="Unassembled WGS sequence"/>
</dbReference>
<dbReference type="SUPFAM" id="SSF56524">
    <property type="entry name" value="Oxidoreductase molybdopterin-binding domain"/>
    <property type="match status" value="1"/>
</dbReference>
<comment type="caution">
    <text evidence="2">The sequence shown here is derived from an EMBL/GenBank/DDBJ whole genome shotgun (WGS) entry which is preliminary data.</text>
</comment>
<dbReference type="Gene3D" id="3.90.420.10">
    <property type="entry name" value="Oxidoreductase, molybdopterin-binding domain"/>
    <property type="match status" value="1"/>
</dbReference>
<evidence type="ECO:0000313" key="2">
    <source>
        <dbReference type="EMBL" id="MFB9135763.1"/>
    </source>
</evidence>
<organism evidence="2 3">
    <name type="scientific">Vibrio olivae</name>
    <dbReference type="NCBI Taxonomy" id="1243002"/>
    <lineage>
        <taxon>Bacteria</taxon>
        <taxon>Pseudomonadati</taxon>
        <taxon>Pseudomonadota</taxon>
        <taxon>Gammaproteobacteria</taxon>
        <taxon>Vibrionales</taxon>
        <taxon>Vibrionaceae</taxon>
        <taxon>Vibrio</taxon>
    </lineage>
</organism>
<keyword evidence="1" id="KW-0732">Signal</keyword>
<dbReference type="InterPro" id="IPR036374">
    <property type="entry name" value="OxRdtase_Mopterin-bd_sf"/>
</dbReference>
<feature type="chain" id="PRO_5046908955" description="Oxidoreductase" evidence="1">
    <location>
        <begin position="18"/>
        <end position="150"/>
    </location>
</feature>
<feature type="signal peptide" evidence="1">
    <location>
        <begin position="1"/>
        <end position="17"/>
    </location>
</feature>
<evidence type="ECO:0000313" key="3">
    <source>
        <dbReference type="Proteomes" id="UP001589645"/>
    </source>
</evidence>
<dbReference type="RefSeq" id="WP_390193065.1">
    <property type="nucleotide sequence ID" value="NZ_JBHMEP010000002.1"/>
</dbReference>
<accession>A0ABV5HNC5</accession>
<keyword evidence="3" id="KW-1185">Reference proteome</keyword>
<gene>
    <name evidence="2" type="ORF">ACFFUV_12395</name>
</gene>
<sequence length="150" mass="17475">MKWIATLALFLNTMANASMFSVTVGEKTQQLSIEQLEVLFPSENISTTLPWYTGSRTFTGIRLLDLLHYLDVTPDEGVSFHALNDYTSYTSWQDIQDYNPYLVFKMNGQYMRIRDKGPLWFIYDLATYPQLDTADYRQQMTWQISGLTIK</sequence>
<name>A0ABV5HNC5_9VIBR</name>
<dbReference type="EMBL" id="JBHMEP010000002">
    <property type="protein sequence ID" value="MFB9135763.1"/>
    <property type="molecule type" value="Genomic_DNA"/>
</dbReference>
<evidence type="ECO:0008006" key="4">
    <source>
        <dbReference type="Google" id="ProtNLM"/>
    </source>
</evidence>
<evidence type="ECO:0000256" key="1">
    <source>
        <dbReference type="SAM" id="SignalP"/>
    </source>
</evidence>
<protein>
    <recommendedName>
        <fullName evidence="4">Oxidoreductase</fullName>
    </recommendedName>
</protein>
<proteinExistence type="predicted"/>